<organism evidence="2">
    <name type="scientific">uncultured Paludibacter sp</name>
    <dbReference type="NCBI Taxonomy" id="497635"/>
    <lineage>
        <taxon>Bacteria</taxon>
        <taxon>Pseudomonadati</taxon>
        <taxon>Bacteroidota</taxon>
        <taxon>Bacteroidia</taxon>
        <taxon>Bacteroidales</taxon>
        <taxon>Paludibacteraceae</taxon>
        <taxon>Paludibacter</taxon>
        <taxon>environmental samples</taxon>
    </lineage>
</organism>
<feature type="domain" description="NAD glycohydrolase translocation F5/8 type C" evidence="1">
    <location>
        <begin position="94"/>
        <end position="234"/>
    </location>
</feature>
<accession>A0A653A6S4</accession>
<protein>
    <recommendedName>
        <fullName evidence="1">NAD glycohydrolase translocation F5/8 type C domain-containing protein</fullName>
    </recommendedName>
</protein>
<evidence type="ECO:0000259" key="1">
    <source>
        <dbReference type="Pfam" id="PF25302"/>
    </source>
</evidence>
<dbReference type="Pfam" id="PF25302">
    <property type="entry name" value="NADase_transloc"/>
    <property type="match status" value="1"/>
</dbReference>
<dbReference type="InterPro" id="IPR057561">
    <property type="entry name" value="NADase_transloc"/>
</dbReference>
<sequence length="239" mass="27501">MKAVIYILAILFPALTFGQDTKEIEPIIGKSFKITIEEQKDWERAWKLLNEINDFTANYDSISEKDRNLIDKLEIGEGPIAEWGDTWNSVAYPYKLTVSSELKGDNQVNYKKENLSDNNLLTAWIPENTNSGIGEKINFYFKTNNPRVNTITIFNGYMKNQKLWIENSRVKTIKISVNGADFAILRLQDSPTSQSFHFKPLQNKDKDLIITLEITEIYNGKKWNDTAISEITFDGLDVF</sequence>
<reference evidence="2" key="1">
    <citation type="submission" date="2018-07" db="EMBL/GenBank/DDBJ databases">
        <authorList>
            <consortium name="Genoscope - CEA"/>
            <person name="William W."/>
        </authorList>
    </citation>
    <scope>NUCLEOTIDE SEQUENCE</scope>
    <source>
        <strain evidence="2">IK1</strain>
    </source>
</reference>
<dbReference type="NCBIfam" id="NF047619">
    <property type="entry name" value="NADase_discoid"/>
    <property type="match status" value="1"/>
</dbReference>
<gene>
    <name evidence="2" type="ORF">TRIP_D200014</name>
</gene>
<dbReference type="EMBL" id="UPXZ01000013">
    <property type="protein sequence ID" value="VBB43665.1"/>
    <property type="molecule type" value="Genomic_DNA"/>
</dbReference>
<dbReference type="AlphaFoldDB" id="A0A653A6S4"/>
<name>A0A653A6S4_9BACT</name>
<evidence type="ECO:0000313" key="2">
    <source>
        <dbReference type="EMBL" id="VBB43665.1"/>
    </source>
</evidence>
<proteinExistence type="predicted"/>